<evidence type="ECO:0000259" key="17">
    <source>
        <dbReference type="PROSITE" id="PS51915"/>
    </source>
</evidence>
<keyword evidence="9" id="KW-0805">Transcription regulation</keyword>
<dbReference type="FunFam" id="3.30.160.60:FF:000110">
    <property type="entry name" value="Zinc finger protein-like"/>
    <property type="match status" value="1"/>
</dbReference>
<feature type="binding site" evidence="14">
    <location>
        <position position="11"/>
    </location>
    <ligand>
        <name>Zn(2+)</name>
        <dbReference type="ChEBI" id="CHEBI:29105"/>
    </ligand>
</feature>
<feature type="binding site" evidence="14">
    <location>
        <position position="62"/>
    </location>
    <ligand>
        <name>Zn(2+)</name>
        <dbReference type="ChEBI" id="CHEBI:29105"/>
    </ligand>
</feature>
<evidence type="ECO:0000256" key="13">
    <source>
        <dbReference type="PROSITE-ProRule" id="PRU00042"/>
    </source>
</evidence>
<feature type="domain" description="C2H2-type" evidence="16">
    <location>
        <begin position="402"/>
        <end position="429"/>
    </location>
</feature>
<dbReference type="InterPro" id="IPR036236">
    <property type="entry name" value="Znf_C2H2_sf"/>
</dbReference>
<evidence type="ECO:0000256" key="7">
    <source>
        <dbReference type="ARBA" id="ARBA00022833"/>
    </source>
</evidence>
<feature type="binding site" evidence="14">
    <location>
        <position position="65"/>
    </location>
    <ligand>
        <name>Zn(2+)</name>
        <dbReference type="ChEBI" id="CHEBI:29105"/>
    </ligand>
</feature>
<evidence type="ECO:0000256" key="3">
    <source>
        <dbReference type="ARBA" id="ARBA00022499"/>
    </source>
</evidence>
<dbReference type="SUPFAM" id="SSF57667">
    <property type="entry name" value="beta-beta-alpha zinc fingers"/>
    <property type="match status" value="3"/>
</dbReference>
<keyword evidence="5" id="KW-0677">Repeat</keyword>
<dbReference type="SMART" id="SM00868">
    <property type="entry name" value="zf-AD"/>
    <property type="match status" value="1"/>
</dbReference>
<dbReference type="PROSITE" id="PS51915">
    <property type="entry name" value="ZAD"/>
    <property type="match status" value="1"/>
</dbReference>
<dbReference type="InterPro" id="IPR012934">
    <property type="entry name" value="Znf_AD"/>
</dbReference>
<dbReference type="Pfam" id="PF00096">
    <property type="entry name" value="zf-C2H2"/>
    <property type="match status" value="5"/>
</dbReference>
<feature type="region of interest" description="Disordered" evidence="15">
    <location>
        <begin position="100"/>
        <end position="127"/>
    </location>
</feature>
<organism evidence="18">
    <name type="scientific">Musca domestica</name>
    <name type="common">House fly</name>
    <dbReference type="NCBI Taxonomy" id="7370"/>
    <lineage>
        <taxon>Eukaryota</taxon>
        <taxon>Metazoa</taxon>
        <taxon>Ecdysozoa</taxon>
        <taxon>Arthropoda</taxon>
        <taxon>Hexapoda</taxon>
        <taxon>Insecta</taxon>
        <taxon>Pterygota</taxon>
        <taxon>Neoptera</taxon>
        <taxon>Endopterygota</taxon>
        <taxon>Diptera</taxon>
        <taxon>Brachycera</taxon>
        <taxon>Muscomorpha</taxon>
        <taxon>Muscoidea</taxon>
        <taxon>Muscidae</taxon>
        <taxon>Musca</taxon>
    </lineage>
</organism>
<feature type="compositionally biased region" description="Basic and acidic residues" evidence="15">
    <location>
        <begin position="273"/>
        <end position="283"/>
    </location>
</feature>
<evidence type="ECO:0000313" key="18">
    <source>
        <dbReference type="EnsemblMetazoa" id="MDOA008348-PA"/>
    </source>
</evidence>
<dbReference type="GO" id="GO:0005634">
    <property type="term" value="C:nucleus"/>
    <property type="evidence" value="ECO:0007669"/>
    <property type="project" value="UniProtKB-SubCell"/>
</dbReference>
<feature type="region of interest" description="Disordered" evidence="15">
    <location>
        <begin position="524"/>
        <end position="572"/>
    </location>
</feature>
<evidence type="ECO:0000313" key="20">
    <source>
        <dbReference type="RefSeq" id="XP_005189216.1"/>
    </source>
</evidence>
<feature type="region of interest" description="Disordered" evidence="15">
    <location>
        <begin position="214"/>
        <end position="340"/>
    </location>
</feature>
<dbReference type="GO" id="GO:0003677">
    <property type="term" value="F:DNA binding"/>
    <property type="evidence" value="ECO:0007669"/>
    <property type="project" value="UniProtKB-KW"/>
</dbReference>
<dbReference type="PROSITE" id="PS50157">
    <property type="entry name" value="ZINC_FINGER_C2H2_2"/>
    <property type="match status" value="5"/>
</dbReference>
<feature type="compositionally biased region" description="Low complexity" evidence="15">
    <location>
        <begin position="254"/>
        <end position="263"/>
    </location>
</feature>
<gene>
    <name evidence="18" type="primary">101897827</name>
    <name evidence="20" type="synonym">LOC101897827</name>
</gene>
<keyword evidence="12" id="KW-0539">Nucleus</keyword>
<dbReference type="SUPFAM" id="SSF57716">
    <property type="entry name" value="Glucocorticoid receptor-like (DNA-binding domain)"/>
    <property type="match status" value="1"/>
</dbReference>
<evidence type="ECO:0000259" key="16">
    <source>
        <dbReference type="PROSITE" id="PS50157"/>
    </source>
</evidence>
<dbReference type="PANTHER" id="PTHR24379:SF121">
    <property type="entry name" value="C2H2-TYPE DOMAIN-CONTAINING PROTEIN"/>
    <property type="match status" value="1"/>
</dbReference>
<keyword evidence="7 14" id="KW-0862">Zinc</keyword>
<evidence type="ECO:0000256" key="10">
    <source>
        <dbReference type="ARBA" id="ARBA00023125"/>
    </source>
</evidence>
<keyword evidence="8" id="KW-0832">Ubl conjugation</keyword>
<feature type="compositionally biased region" description="Basic and acidic residues" evidence="15">
    <location>
        <begin position="216"/>
        <end position="235"/>
    </location>
</feature>
<dbReference type="GO" id="GO:0008270">
    <property type="term" value="F:zinc ion binding"/>
    <property type="evidence" value="ECO:0007669"/>
    <property type="project" value="UniProtKB-UniRule"/>
</dbReference>
<evidence type="ECO:0000256" key="11">
    <source>
        <dbReference type="ARBA" id="ARBA00023163"/>
    </source>
</evidence>
<evidence type="ECO:0000256" key="5">
    <source>
        <dbReference type="ARBA" id="ARBA00022737"/>
    </source>
</evidence>
<dbReference type="SMART" id="SM00355">
    <property type="entry name" value="ZnF_C2H2"/>
    <property type="match status" value="5"/>
</dbReference>
<name>A0A1I8MTQ4_MUSDO</name>
<feature type="domain" description="C2H2-type" evidence="16">
    <location>
        <begin position="458"/>
        <end position="486"/>
    </location>
</feature>
<dbReference type="AlphaFoldDB" id="A0A1I8MTQ4"/>
<evidence type="ECO:0000256" key="4">
    <source>
        <dbReference type="ARBA" id="ARBA00022723"/>
    </source>
</evidence>
<keyword evidence="19" id="KW-1185">Reference proteome</keyword>
<feature type="domain" description="C2H2-type" evidence="16">
    <location>
        <begin position="374"/>
        <end position="401"/>
    </location>
</feature>
<evidence type="ECO:0000256" key="9">
    <source>
        <dbReference type="ARBA" id="ARBA00023015"/>
    </source>
</evidence>
<accession>A0A1I8MTQ4</accession>
<reference evidence="20" key="2">
    <citation type="submission" date="2025-04" db="UniProtKB">
        <authorList>
            <consortium name="RefSeq"/>
        </authorList>
    </citation>
    <scope>IDENTIFICATION</scope>
    <source>
        <strain evidence="20">Aabys</strain>
    </source>
</reference>
<feature type="binding site" evidence="14">
    <location>
        <position position="14"/>
    </location>
    <ligand>
        <name>Zn(2+)</name>
        <dbReference type="ChEBI" id="CHEBI:29105"/>
    </ligand>
</feature>
<dbReference type="EnsemblMetazoa" id="MDOA008348-RA">
    <property type="protein sequence ID" value="MDOA008348-PA"/>
    <property type="gene ID" value="MDOA008348"/>
</dbReference>
<evidence type="ECO:0000256" key="1">
    <source>
        <dbReference type="ARBA" id="ARBA00004123"/>
    </source>
</evidence>
<evidence type="ECO:0000256" key="6">
    <source>
        <dbReference type="ARBA" id="ARBA00022771"/>
    </source>
</evidence>
<dbReference type="OrthoDB" id="6077919at2759"/>
<dbReference type="KEGG" id="mde:101897827"/>
<feature type="domain" description="C2H2-type" evidence="16">
    <location>
        <begin position="430"/>
        <end position="457"/>
    </location>
</feature>
<evidence type="ECO:0000256" key="14">
    <source>
        <dbReference type="PROSITE-ProRule" id="PRU01263"/>
    </source>
</evidence>
<dbReference type="eggNOG" id="KOG1721">
    <property type="taxonomic scope" value="Eukaryota"/>
</dbReference>
<dbReference type="Gene3D" id="3.30.160.60">
    <property type="entry name" value="Classic Zinc Finger"/>
    <property type="match status" value="5"/>
</dbReference>
<dbReference type="InterPro" id="IPR013087">
    <property type="entry name" value="Znf_C2H2_type"/>
</dbReference>
<dbReference type="RefSeq" id="XP_005189216.1">
    <property type="nucleotide sequence ID" value="XM_005189159.3"/>
</dbReference>
<sequence>MCVVINLDVVCLVCLHHSAEMHSIFGTTGSSDENDPTIAQKISTLSKLKVDSKNEHLPEKLCDGCLKDLNAAWRFHKNCQTAVAVFQSILKPILQLQEQPKEGRLPDKQDAEENCNEPTSSGQQSQEMTIKDIFEEEEPSQHQLTAVVEANEENAILESMAVDADDLKSVKDVSSNSFGELKRCILEEENEDCQSVDETQGLVEYYLTDENVNENNEEKISKEQPSHSLRNKKDVSTIASKRVVFNSVREETKSMPSTTTTTRRMTHQTLNKNHQERKSEGPEAVKCTKPVRRRQNQQVPSKESQQQNSNQQIDSEDNANQNLSNDESEPKSRKRKMTSAGTKAPKICEICGNSYRFQHALNAHMRRHYDDKPFPCEMCSKAFVSNVELRRHMRVHTGQKPYACQYCDRRFSDYGSRIKHERTHTGERPYVCTTCGKSFAYPHVLSVHLRTHTGEKKFKCSYCPKGFTKKAYLLTHMDTYHSNNVGDVTTYELTLEDDDGDTVETDNEQLADAIFTPDFINDEHEQESGQIQKSEEEIETGDDDENNRSDQMTVPKSLLRLKAETEGEDDTDVQEVEIHLDEYTIRVR</sequence>
<keyword evidence="6 13" id="KW-0863">Zinc-finger</keyword>
<feature type="compositionally biased region" description="Basic and acidic residues" evidence="15">
    <location>
        <begin position="100"/>
        <end position="111"/>
    </location>
</feature>
<dbReference type="VEuPathDB" id="VectorBase:MDOMA2_001883"/>
<keyword evidence="4 14" id="KW-0479">Metal-binding</keyword>
<dbReference type="FunFam" id="3.30.160.60:FF:000617">
    <property type="entry name" value="Zinc finger protein 777"/>
    <property type="match status" value="1"/>
</dbReference>
<dbReference type="VEuPathDB" id="VectorBase:MDOA008348"/>
<reference evidence="18" key="1">
    <citation type="submission" date="2020-05" db="UniProtKB">
        <authorList>
            <consortium name="EnsemblMetazoa"/>
        </authorList>
    </citation>
    <scope>IDENTIFICATION</scope>
    <source>
        <strain evidence="18">Aabys</strain>
    </source>
</reference>
<protein>
    <submittedName>
        <fullName evidence="20">Zinc finger protein 37</fullName>
    </submittedName>
</protein>
<comment type="subcellular location">
    <subcellularLocation>
        <location evidence="1">Nucleus</location>
    </subcellularLocation>
</comment>
<dbReference type="FunFam" id="3.30.160.60:FF:000770">
    <property type="entry name" value="zinc finger protein 16"/>
    <property type="match status" value="1"/>
</dbReference>
<keyword evidence="3" id="KW-1017">Isopeptide bond</keyword>
<keyword evidence="10" id="KW-0238">DNA-binding</keyword>
<evidence type="ECO:0000256" key="15">
    <source>
        <dbReference type="SAM" id="MobiDB-lite"/>
    </source>
</evidence>
<dbReference type="Pfam" id="PF07776">
    <property type="entry name" value="zf-AD"/>
    <property type="match status" value="1"/>
</dbReference>
<feature type="compositionally biased region" description="Polar residues" evidence="15">
    <location>
        <begin position="116"/>
        <end position="127"/>
    </location>
</feature>
<proteinExistence type="inferred from homology"/>
<feature type="domain" description="ZAD" evidence="17">
    <location>
        <begin position="9"/>
        <end position="89"/>
    </location>
</feature>
<feature type="domain" description="C2H2-type" evidence="16">
    <location>
        <begin position="346"/>
        <end position="373"/>
    </location>
</feature>
<keyword evidence="11" id="KW-0804">Transcription</keyword>
<dbReference type="Gene3D" id="3.40.1800.20">
    <property type="match status" value="1"/>
</dbReference>
<comment type="similarity">
    <text evidence="2">Belongs to the krueppel C2H2-type zinc-finger protein family.</text>
</comment>
<dbReference type="FunFam" id="3.30.160.60:FF:000325">
    <property type="entry name" value="ZFP90 zinc finger protein"/>
    <property type="match status" value="1"/>
</dbReference>
<feature type="compositionally biased region" description="Acidic residues" evidence="15">
    <location>
        <begin position="536"/>
        <end position="545"/>
    </location>
</feature>
<evidence type="ECO:0000256" key="2">
    <source>
        <dbReference type="ARBA" id="ARBA00006991"/>
    </source>
</evidence>
<evidence type="ECO:0000256" key="8">
    <source>
        <dbReference type="ARBA" id="ARBA00022843"/>
    </source>
</evidence>
<evidence type="ECO:0000313" key="19">
    <source>
        <dbReference type="Proteomes" id="UP001652621"/>
    </source>
</evidence>
<dbReference type="GeneID" id="101897827"/>
<dbReference type="Proteomes" id="UP001652621">
    <property type="component" value="Unplaced"/>
</dbReference>
<dbReference type="PROSITE" id="PS00028">
    <property type="entry name" value="ZINC_FINGER_C2H2_1"/>
    <property type="match status" value="5"/>
</dbReference>
<dbReference type="PANTHER" id="PTHR24379">
    <property type="entry name" value="KRAB AND ZINC FINGER DOMAIN-CONTAINING"/>
    <property type="match status" value="1"/>
</dbReference>
<evidence type="ECO:0000256" key="12">
    <source>
        <dbReference type="ARBA" id="ARBA00023242"/>
    </source>
</evidence>